<evidence type="ECO:0000256" key="5">
    <source>
        <dbReference type="ARBA" id="ARBA00022776"/>
    </source>
</evidence>
<evidence type="ECO:0000313" key="11">
    <source>
        <dbReference type="Proteomes" id="UP000033140"/>
    </source>
</evidence>
<evidence type="ECO:0000313" key="10">
    <source>
        <dbReference type="EMBL" id="GAO52716.1"/>
    </source>
</evidence>
<dbReference type="OrthoDB" id="18453at2759"/>
<name>A0A0E9NSQ4_SAICN</name>
<dbReference type="PANTHER" id="PTHR15459">
    <property type="entry name" value="POLYAMINE-MODULATED FACTOR 1"/>
    <property type="match status" value="1"/>
</dbReference>
<keyword evidence="7" id="KW-0539">Nucleus</keyword>
<comment type="caution">
    <text evidence="10">The sequence shown here is derived from an EMBL/GenBank/DDBJ whole genome shotgun (WGS) entry which is preliminary data.</text>
</comment>
<keyword evidence="11" id="KW-1185">Reference proteome</keyword>
<protein>
    <recommendedName>
        <fullName evidence="12">Nnf1-domain-containing protein</fullName>
    </recommendedName>
</protein>
<evidence type="ECO:0000256" key="9">
    <source>
        <dbReference type="ARBA" id="ARBA00023328"/>
    </source>
</evidence>
<dbReference type="GO" id="GO:0005634">
    <property type="term" value="C:nucleus"/>
    <property type="evidence" value="ECO:0007669"/>
    <property type="project" value="UniProtKB-SubCell"/>
</dbReference>
<dbReference type="EMBL" id="BACD03000082">
    <property type="protein sequence ID" value="GAO52716.1"/>
    <property type="molecule type" value="Genomic_DNA"/>
</dbReference>
<keyword evidence="6" id="KW-0995">Kinetochore</keyword>
<dbReference type="InterPro" id="IPR007128">
    <property type="entry name" value="PMF1/Nnf1"/>
</dbReference>
<evidence type="ECO:0000256" key="3">
    <source>
        <dbReference type="ARBA" id="ARBA00022454"/>
    </source>
</evidence>
<keyword evidence="3" id="KW-0158">Chromosome</keyword>
<dbReference type="GO" id="GO:0051301">
    <property type="term" value="P:cell division"/>
    <property type="evidence" value="ECO:0007669"/>
    <property type="project" value="UniProtKB-KW"/>
</dbReference>
<keyword evidence="4" id="KW-0132">Cell division</keyword>
<gene>
    <name evidence="10" type="ORF">G7K_6787-t1</name>
</gene>
<dbReference type="Pfam" id="PF03980">
    <property type="entry name" value="Nnf1"/>
    <property type="match status" value="1"/>
</dbReference>
<keyword evidence="9" id="KW-0137">Centromere</keyword>
<dbReference type="OMA" id="IHLAHLM"/>
<dbReference type="Proteomes" id="UP000033140">
    <property type="component" value="Unassembled WGS sequence"/>
</dbReference>
<dbReference type="AlphaFoldDB" id="A0A0E9NSQ4"/>
<evidence type="ECO:0000256" key="7">
    <source>
        <dbReference type="ARBA" id="ARBA00023242"/>
    </source>
</evidence>
<evidence type="ECO:0000256" key="6">
    <source>
        <dbReference type="ARBA" id="ARBA00022838"/>
    </source>
</evidence>
<dbReference type="PANTHER" id="PTHR15459:SF3">
    <property type="entry name" value="POLYAMINE-MODULATED FACTOR 1"/>
    <property type="match status" value="1"/>
</dbReference>
<keyword evidence="5" id="KW-0498">Mitosis</keyword>
<dbReference type="GO" id="GO:0000444">
    <property type="term" value="C:MIS12/MIND type complex"/>
    <property type="evidence" value="ECO:0007669"/>
    <property type="project" value="InterPro"/>
</dbReference>
<comment type="subcellular location">
    <subcellularLocation>
        <location evidence="2">Chromosome</location>
        <location evidence="2">Centromere</location>
        <location evidence="2">Kinetochore</location>
    </subcellularLocation>
    <subcellularLocation>
        <location evidence="1">Nucleus</location>
    </subcellularLocation>
</comment>
<dbReference type="RefSeq" id="XP_019023653.1">
    <property type="nucleotide sequence ID" value="XM_019166150.1"/>
</dbReference>
<accession>A0A0E9NSQ4</accession>
<dbReference type="GO" id="GO:0007059">
    <property type="term" value="P:chromosome segregation"/>
    <property type="evidence" value="ECO:0007669"/>
    <property type="project" value="TreeGrafter"/>
</dbReference>
<proteinExistence type="predicted"/>
<reference evidence="10 11" key="3">
    <citation type="journal article" date="2015" name="Genome Announc.">
        <title>Draft Genome Sequence of the Archiascomycetous Yeast Saitoella complicata.</title>
        <authorList>
            <person name="Yamauchi K."/>
            <person name="Kondo S."/>
            <person name="Hamamoto M."/>
            <person name="Takahashi Y."/>
            <person name="Ogura Y."/>
            <person name="Hayashi T."/>
            <person name="Nishida H."/>
        </authorList>
    </citation>
    <scope>NUCLEOTIDE SEQUENCE [LARGE SCALE GENOMIC DNA]</scope>
    <source>
        <strain evidence="10 11">NRRL Y-17804</strain>
    </source>
</reference>
<evidence type="ECO:0000256" key="4">
    <source>
        <dbReference type="ARBA" id="ARBA00022618"/>
    </source>
</evidence>
<evidence type="ECO:0000256" key="1">
    <source>
        <dbReference type="ARBA" id="ARBA00004123"/>
    </source>
</evidence>
<reference evidence="10 11" key="1">
    <citation type="journal article" date="2011" name="J. Gen. Appl. Microbiol.">
        <title>Draft genome sequencing of the enigmatic yeast Saitoella complicata.</title>
        <authorList>
            <person name="Nishida H."/>
            <person name="Hamamoto M."/>
            <person name="Sugiyama J."/>
        </authorList>
    </citation>
    <scope>NUCLEOTIDE SEQUENCE [LARGE SCALE GENOMIC DNA]</scope>
    <source>
        <strain evidence="10 11">NRRL Y-17804</strain>
    </source>
</reference>
<reference evidence="10 11" key="2">
    <citation type="journal article" date="2014" name="J. Gen. Appl. Microbiol.">
        <title>The early diverging ascomycetous budding yeast Saitoella complicata has three histone deacetylases belonging to the Clr6, Hos2, and Rpd3 lineages.</title>
        <authorList>
            <person name="Nishida H."/>
            <person name="Matsumoto T."/>
            <person name="Kondo S."/>
            <person name="Hamamoto M."/>
            <person name="Yoshikawa H."/>
        </authorList>
    </citation>
    <scope>NUCLEOTIDE SEQUENCE [LARGE SCALE GENOMIC DNA]</scope>
    <source>
        <strain evidence="10 11">NRRL Y-17804</strain>
    </source>
</reference>
<organism evidence="10 11">
    <name type="scientific">Saitoella complicata (strain BCRC 22490 / CBS 7301 / JCM 7358 / NBRC 10748 / NRRL Y-17804)</name>
    <dbReference type="NCBI Taxonomy" id="698492"/>
    <lineage>
        <taxon>Eukaryota</taxon>
        <taxon>Fungi</taxon>
        <taxon>Dikarya</taxon>
        <taxon>Ascomycota</taxon>
        <taxon>Taphrinomycotina</taxon>
        <taxon>Taphrinomycotina incertae sedis</taxon>
        <taxon>Saitoella</taxon>
    </lineage>
</organism>
<keyword evidence="8" id="KW-0131">Cell cycle</keyword>
<evidence type="ECO:0000256" key="8">
    <source>
        <dbReference type="ARBA" id="ARBA00023306"/>
    </source>
</evidence>
<evidence type="ECO:0008006" key="12">
    <source>
        <dbReference type="Google" id="ProtNLM"/>
    </source>
</evidence>
<evidence type="ECO:0000256" key="2">
    <source>
        <dbReference type="ARBA" id="ARBA00004629"/>
    </source>
</evidence>
<sequence>MAEQPSSAAAESTIALVEGPRVQRLRQVLDRCLTQTVKTCSYERMAQCFPTLAMEGPEQLRSAHGQVTTFLRSQVEREFEEILKERGTAQKLNDLDKFIEKAKERKTSGDAESVLPTSLPPDNILRAHVLPVKKQELAFLKAKLARIQASNDNLATEVDKQQTGITETTQRMRKAFEELDQAVQTSLQIPVQEMQAHMEEIVQEKIEA</sequence>
<dbReference type="STRING" id="698492.A0A0E9NSQ4"/>